<sequence length="1925" mass="224123">MYSKLFGLPVKKEQTVDELTEANVPKELDQNLIFEIEASVIAYEIEEILRNANNESLTEEQNKILEKKRKNFKEFFYVGEEKRSPTMSRVCESWKFCRQIVDEFAKHNLLDGQRKKFNEKRKIIAAPKKINCSKIEQLINEKLEWIQVYLEDIVALHLSVLKNLAMKKYDDNGQKREFSKLFEPEMMPNESNFVFQLRLLHVNANSAEILGRIKRMINQLLIGIFVDHLEIYAPANFAPEIVDDQYLAEAYMEIIFKNDQMASIKKQILDMRIYLGRIWHILGAFYRHKKAGGNISEKDNEFLNERSQKFFSLNEIDNRFPLAYCHDTWYRMAKLYNEIIAIGGTEENGEKKAIEIKNGDAQTIEAMRNEIIEDHVINVLQLMRSSNAFSDHFRNANKESKRQLRMFLAQTMFSKDNARKLTAKQIEEKQLKYYIDFLDSKNEKKVWKLAQFLLDILAYCQWFHSFDDHILNEQLKNSIGKRIKQIEIYVENLEAPINYPSQAKSYMFSLIFTAQKEVALFMAQNENGGEKMPTDKQIDDGTALKAMHEQIVGKLLNSKAFRDKLKKIEINKKRMSDLIGDGTEIGNNLLSESHKRKFEPKGKEIIKTGKQKQTQKAAKGKGQQQNEAPKSDEQIFVPLFTDTDLYAFAYIYKQVLINHINDSAIKEFNVHVTHFRYKDTINALIWKIFTMETAQNEKLERIRTLILDIAQIENFGEKLANTLEEKKKICSMESFFNWITQNDTLYSESAEWRSFLATISPKTEAMAENVQPTEEKKVASFYENIFDAQNTEAARAKEMELALIRAVQHILLNDRREKTAVQSQRQKDEPHTLYLFMVLSVLDLFDDEVPARRTARMLCMALPSAKETTPKGKRQRNAKRGTTIGQLVEKCLDNDIQNIERKTFADQREMAAAQWHSKFFAHYLPNFPANDPLLKRIRQTVGALHTLNLLMGGDELDNLLANNEFVPAKLGVDRLSARLMADLLVLMDNTDQISAQIGSKHLTNLWWLNFRLLYETVAAEAENAPKCALSLKNLLEEMDIFLDSNKKLEIGTSNSKANIGIVWFIKWKEANGKTEIQWHGQKHEQMVANNEKVQKMHMDKLGKQLASEKGGENDEFEQILHEYDTQSEEIDEKWNKIEKKRTESQRKRQSQKQRQLISAKVINATLLDLCDNEPLVQKYKNEILHNMQTNAMNILNLCAFKNEIETRIRMLNESSKIIGNEAKIEQNLMANWEESSKIKMERQNDVIIWEEKLSEILHEILMHQNGQWQNLINAEFNEFKTENYEQKRMIWQNLRSQIHLNNILMAFEEENELAKSWEKFGTETKWKKLKNLTNRQMPILQFNALVENYRKMGKQIEIDQKLFASAVLTNNHFEEGRYYLPPNYAKLSQQITILNPMLVANEAAKEFENYLTSNVYKNIYVQQNFYRIKMEGALQQIVTLVEKWSNGLAQLLISGSLLLHSHTIGSDVNLVCLTPGEKLKVSDFMGNDRNSKCEENKCTDEENSSLFCQICEHKSTTNLIKIESDSLLIVRFQFDGIEFDISLVAIPKIEQLEKINAEMLEKLAEKFNDSIFEQKNMGRTLASYRSTLFVANLFYHPIKISDCLDSFRDILARQQTMSENGRNFRHLLITTKFWAKNNYIYSNKMGFLNGMSLAIIVAKIVLLFPNSSLQFLLESFFLIYSTRRQQIPIQLTKIDAHNFNLFIAMNKKELEMPVLTPELQFHPLQNATRFVTHSNAKVIRHEMAQALQKINSLKNDKFNLGAFLSEPIPFTEKFQNFLVIHCISEQKELADSFCDFVEWRMRLQIIFSIDKKGAGGQSVATHLKPNIHREKCNLATAKLLGISFRPNFCKVWLLGIISHPIKNRDEIISMANHFDLTIKSHFHQRRNRENSAIYWLEVAAKLELKTMLMSRDELVKLEKDEEEEK</sequence>
<dbReference type="PANTHER" id="PTHR10682:SF10">
    <property type="entry name" value="POLYNUCLEOTIDE ADENYLYLTRANSFERASE"/>
    <property type="match status" value="1"/>
</dbReference>
<name>A0ABD2J8C7_9BILA</name>
<dbReference type="SUPFAM" id="SSF81301">
    <property type="entry name" value="Nucleotidyltransferase"/>
    <property type="match status" value="1"/>
</dbReference>
<dbReference type="SUPFAM" id="SSF81631">
    <property type="entry name" value="PAP/OAS1 substrate-binding domain"/>
    <property type="match status" value="1"/>
</dbReference>
<evidence type="ECO:0000259" key="11">
    <source>
        <dbReference type="Pfam" id="PF04928"/>
    </source>
</evidence>
<evidence type="ECO:0000256" key="1">
    <source>
        <dbReference type="ARBA" id="ARBA00004123"/>
    </source>
</evidence>
<proteinExistence type="inferred from homology"/>
<dbReference type="Gene3D" id="1.10.1410.10">
    <property type="match status" value="1"/>
</dbReference>
<dbReference type="GO" id="GO:0005524">
    <property type="term" value="F:ATP binding"/>
    <property type="evidence" value="ECO:0007669"/>
    <property type="project" value="UniProtKB-KW"/>
</dbReference>
<feature type="region of interest" description="Disordered" evidence="10">
    <location>
        <begin position="600"/>
        <end position="630"/>
    </location>
</feature>
<dbReference type="EMBL" id="JBICBT010001030">
    <property type="protein sequence ID" value="KAL3086865.1"/>
    <property type="molecule type" value="Genomic_DNA"/>
</dbReference>
<keyword evidence="5" id="KW-0808">Transferase</keyword>
<keyword evidence="13" id="KW-1185">Reference proteome</keyword>
<evidence type="ECO:0000256" key="8">
    <source>
        <dbReference type="ARBA" id="ARBA00023242"/>
    </source>
</evidence>
<dbReference type="Proteomes" id="UP001620626">
    <property type="component" value="Unassembled WGS sequence"/>
</dbReference>
<dbReference type="GO" id="GO:0006397">
    <property type="term" value="P:mRNA processing"/>
    <property type="evidence" value="ECO:0007669"/>
    <property type="project" value="UniProtKB-KW"/>
</dbReference>
<keyword evidence="7" id="KW-0067">ATP-binding</keyword>
<evidence type="ECO:0000256" key="5">
    <source>
        <dbReference type="ARBA" id="ARBA00022679"/>
    </source>
</evidence>
<comment type="catalytic activity">
    <reaction evidence="9">
        <text>RNA(n) + ATP = RNA(n)-3'-adenine ribonucleotide + diphosphate</text>
        <dbReference type="Rhea" id="RHEA:11332"/>
        <dbReference type="Rhea" id="RHEA-COMP:14527"/>
        <dbReference type="Rhea" id="RHEA-COMP:17347"/>
        <dbReference type="ChEBI" id="CHEBI:30616"/>
        <dbReference type="ChEBI" id="CHEBI:33019"/>
        <dbReference type="ChEBI" id="CHEBI:140395"/>
        <dbReference type="ChEBI" id="CHEBI:173115"/>
        <dbReference type="EC" id="2.7.7.19"/>
    </reaction>
</comment>
<evidence type="ECO:0000256" key="7">
    <source>
        <dbReference type="ARBA" id="ARBA00022840"/>
    </source>
</evidence>
<evidence type="ECO:0000256" key="3">
    <source>
        <dbReference type="ARBA" id="ARBA00012388"/>
    </source>
</evidence>
<comment type="similarity">
    <text evidence="2">Belongs to the poly(A) polymerase family.</text>
</comment>
<comment type="subcellular location">
    <subcellularLocation>
        <location evidence="1">Nucleus</location>
    </subcellularLocation>
</comment>
<protein>
    <recommendedName>
        <fullName evidence="3">polynucleotide adenylyltransferase</fullName>
        <ecNumber evidence="3">2.7.7.19</ecNumber>
    </recommendedName>
</protein>
<reference evidence="12 13" key="1">
    <citation type="submission" date="2024-10" db="EMBL/GenBank/DDBJ databases">
        <authorList>
            <person name="Kim D."/>
        </authorList>
    </citation>
    <scope>NUCLEOTIDE SEQUENCE [LARGE SCALE GENOMIC DNA]</scope>
    <source>
        <strain evidence="12">BH-2024</strain>
    </source>
</reference>
<accession>A0ABD2J8C7</accession>
<dbReference type="EC" id="2.7.7.19" evidence="3"/>
<organism evidence="12 13">
    <name type="scientific">Heterodera trifolii</name>
    <dbReference type="NCBI Taxonomy" id="157864"/>
    <lineage>
        <taxon>Eukaryota</taxon>
        <taxon>Metazoa</taxon>
        <taxon>Ecdysozoa</taxon>
        <taxon>Nematoda</taxon>
        <taxon>Chromadorea</taxon>
        <taxon>Rhabditida</taxon>
        <taxon>Tylenchina</taxon>
        <taxon>Tylenchomorpha</taxon>
        <taxon>Tylenchoidea</taxon>
        <taxon>Heteroderidae</taxon>
        <taxon>Heteroderinae</taxon>
        <taxon>Heterodera</taxon>
    </lineage>
</organism>
<comment type="caution">
    <text evidence="12">The sequence shown here is derived from an EMBL/GenBank/DDBJ whole genome shotgun (WGS) entry which is preliminary data.</text>
</comment>
<dbReference type="InterPro" id="IPR007012">
    <property type="entry name" value="PolA_pol_cen_dom"/>
</dbReference>
<feature type="domain" description="Poly(A) polymerase central" evidence="11">
    <location>
        <begin position="1623"/>
        <end position="1760"/>
    </location>
</feature>
<evidence type="ECO:0000256" key="2">
    <source>
        <dbReference type="ARBA" id="ARBA00010912"/>
    </source>
</evidence>
<keyword evidence="8" id="KW-0539">Nucleus</keyword>
<feature type="compositionally biased region" description="Low complexity" evidence="10">
    <location>
        <begin position="611"/>
        <end position="625"/>
    </location>
</feature>
<evidence type="ECO:0000256" key="9">
    <source>
        <dbReference type="ARBA" id="ARBA00048830"/>
    </source>
</evidence>
<dbReference type="PANTHER" id="PTHR10682">
    <property type="entry name" value="POLY A POLYMERASE"/>
    <property type="match status" value="1"/>
</dbReference>
<gene>
    <name evidence="12" type="ORF">niasHT_030944</name>
</gene>
<evidence type="ECO:0000256" key="10">
    <source>
        <dbReference type="SAM" id="MobiDB-lite"/>
    </source>
</evidence>
<dbReference type="GO" id="GO:0005634">
    <property type="term" value="C:nucleus"/>
    <property type="evidence" value="ECO:0007669"/>
    <property type="project" value="UniProtKB-SubCell"/>
</dbReference>
<keyword evidence="6" id="KW-0547">Nucleotide-binding</keyword>
<evidence type="ECO:0000313" key="13">
    <source>
        <dbReference type="Proteomes" id="UP001620626"/>
    </source>
</evidence>
<keyword evidence="4" id="KW-0507">mRNA processing</keyword>
<dbReference type="InterPro" id="IPR043519">
    <property type="entry name" value="NT_sf"/>
</dbReference>
<evidence type="ECO:0000313" key="12">
    <source>
        <dbReference type="EMBL" id="KAL3086865.1"/>
    </source>
</evidence>
<dbReference type="GO" id="GO:1990817">
    <property type="term" value="F:poly(A) RNA polymerase activity"/>
    <property type="evidence" value="ECO:0007669"/>
    <property type="project" value="UniProtKB-EC"/>
</dbReference>
<dbReference type="Pfam" id="PF04928">
    <property type="entry name" value="PAP_central"/>
    <property type="match status" value="1"/>
</dbReference>
<evidence type="ECO:0000256" key="4">
    <source>
        <dbReference type="ARBA" id="ARBA00022664"/>
    </source>
</evidence>
<dbReference type="Gene3D" id="3.30.460.10">
    <property type="entry name" value="Beta Polymerase, domain 2"/>
    <property type="match status" value="1"/>
</dbReference>
<evidence type="ECO:0000256" key="6">
    <source>
        <dbReference type="ARBA" id="ARBA00022741"/>
    </source>
</evidence>